<organism evidence="1">
    <name type="scientific">uncultured Desulfovibrio sp</name>
    <dbReference type="NCBI Taxonomy" id="167968"/>
    <lineage>
        <taxon>Bacteria</taxon>
        <taxon>Pseudomonadati</taxon>
        <taxon>Thermodesulfobacteriota</taxon>
        <taxon>Desulfovibrionia</taxon>
        <taxon>Desulfovibrionales</taxon>
        <taxon>Desulfovibrionaceae</taxon>
        <taxon>Desulfovibrio</taxon>
        <taxon>environmental samples</taxon>
    </lineage>
</organism>
<gene>
    <name evidence="1" type="ORF">KL86DES1_20988</name>
</gene>
<dbReference type="EMBL" id="FMJC01000002">
    <property type="protein sequence ID" value="SCM73030.1"/>
    <property type="molecule type" value="Genomic_DNA"/>
</dbReference>
<accession>A0A212L683</accession>
<name>A0A212L683_9BACT</name>
<reference evidence="1" key="1">
    <citation type="submission" date="2016-08" db="EMBL/GenBank/DDBJ databases">
        <authorList>
            <person name="Seilhamer J.J."/>
        </authorList>
    </citation>
    <scope>NUCLEOTIDE SEQUENCE</scope>
    <source>
        <strain evidence="1">86-1</strain>
    </source>
</reference>
<evidence type="ECO:0000313" key="1">
    <source>
        <dbReference type="EMBL" id="SCM73030.1"/>
    </source>
</evidence>
<sequence length="108" mass="11722">MYGNFLPRQMPYRSLILSSCAQPSSEAPALVDITSLELIEQAQARYDAAAVLAPIRMDSSALRDCAFVDVELLRATIESLGCSIKSLLNLNGRHPAPAPGVLSHHKEM</sequence>
<protein>
    <submittedName>
        <fullName evidence="1">Uncharacterized protein</fullName>
    </submittedName>
</protein>
<proteinExistence type="predicted"/>
<dbReference type="AlphaFoldDB" id="A0A212L683"/>